<sequence length="599" mass="67874">MSFDDESAPPPYLERQLVDVVDPQAIMYGRSRYAHPAGPLFWEKDEFPLPFHGQSGGQDEKRSLSSPERSSFRQRRVALPWTPASTPAVLQCPTLSFRTERSLSSVSLRVPLTPLVTVDTAADYGSGHLPCFDRDRVPSLGAASLMSPAAEHDLAREASQQPEICRRGRMTFLWQDWYPHHLQLAEDARHARGRNVYQFGISTTGDVSVLPIQSFPSHSQEIDYSKDHFTPHVATERSLAHVVCVDELSWGVARALGDRYQIPPMFFLPISTEPPPILTSHEGAISISLCFPKDTTSCWLLARMEPILNGSNADDFVVPQHHTGGKIELDSVRAHVTTVDDVPCVVALPTSPGLPNCLAMTCDNEYWRSRLLRTRDLRRMMMLPFCWYAVRRWDEASEAVSRVVGLLEIQLNVNFAQRLHFIRAHLLHSEPPMDHLKLVLEGLRRKCKDQTVLDEVKILLWEYRRLQDRRKLCVERVQNIISLLYSHSSQTAASAAVRDSADMKQLSYLTTLFLPASFMAGVFGINSVNIDPQKSLIIYLGCSIPLTVMTIWFFVAIQINHYFGDFKKAGIWWRMFWPLWLVMRRRFSAGSAPPNGSHA</sequence>
<feature type="transmembrane region" description="Helical" evidence="6">
    <location>
        <begin position="537"/>
        <end position="559"/>
    </location>
</feature>
<comment type="caution">
    <text evidence="7">The sequence shown here is derived from an EMBL/GenBank/DDBJ whole genome shotgun (WGS) entry which is preliminary data.</text>
</comment>
<accession>A0ABR3ISQ8</accession>
<evidence type="ECO:0000256" key="4">
    <source>
        <dbReference type="ARBA" id="ARBA00023136"/>
    </source>
</evidence>
<keyword evidence="2 6" id="KW-0812">Transmembrane</keyword>
<protein>
    <recommendedName>
        <fullName evidence="9">Mg2+ transporter protein</fullName>
    </recommendedName>
</protein>
<feature type="region of interest" description="Disordered" evidence="5">
    <location>
        <begin position="52"/>
        <end position="71"/>
    </location>
</feature>
<comment type="subcellular location">
    <subcellularLocation>
        <location evidence="1">Membrane</location>
        <topology evidence="1">Multi-pass membrane protein</topology>
    </subcellularLocation>
</comment>
<evidence type="ECO:0000256" key="6">
    <source>
        <dbReference type="SAM" id="Phobius"/>
    </source>
</evidence>
<dbReference type="Gene3D" id="1.20.58.340">
    <property type="entry name" value="Magnesium transport protein CorA, transmembrane region"/>
    <property type="match status" value="1"/>
</dbReference>
<gene>
    <name evidence="7" type="ORF">HGRIS_012575</name>
</gene>
<evidence type="ECO:0000256" key="2">
    <source>
        <dbReference type="ARBA" id="ARBA00022692"/>
    </source>
</evidence>
<dbReference type="Pfam" id="PF01544">
    <property type="entry name" value="CorA"/>
    <property type="match status" value="1"/>
</dbReference>
<dbReference type="SUPFAM" id="SSF144083">
    <property type="entry name" value="Magnesium transport protein CorA, transmembrane region"/>
    <property type="match status" value="1"/>
</dbReference>
<keyword evidence="3 6" id="KW-1133">Transmembrane helix</keyword>
<evidence type="ECO:0000313" key="8">
    <source>
        <dbReference type="Proteomes" id="UP001556367"/>
    </source>
</evidence>
<keyword evidence="4 6" id="KW-0472">Membrane</keyword>
<evidence type="ECO:0008006" key="9">
    <source>
        <dbReference type="Google" id="ProtNLM"/>
    </source>
</evidence>
<proteinExistence type="predicted"/>
<evidence type="ECO:0000256" key="5">
    <source>
        <dbReference type="SAM" id="MobiDB-lite"/>
    </source>
</evidence>
<name>A0ABR3ISQ8_9AGAR</name>
<organism evidence="7 8">
    <name type="scientific">Hohenbuehelia grisea</name>
    <dbReference type="NCBI Taxonomy" id="104357"/>
    <lineage>
        <taxon>Eukaryota</taxon>
        <taxon>Fungi</taxon>
        <taxon>Dikarya</taxon>
        <taxon>Basidiomycota</taxon>
        <taxon>Agaricomycotina</taxon>
        <taxon>Agaricomycetes</taxon>
        <taxon>Agaricomycetidae</taxon>
        <taxon>Agaricales</taxon>
        <taxon>Pleurotineae</taxon>
        <taxon>Pleurotaceae</taxon>
        <taxon>Hohenbuehelia</taxon>
    </lineage>
</organism>
<evidence type="ECO:0000313" key="7">
    <source>
        <dbReference type="EMBL" id="KAL0946337.1"/>
    </source>
</evidence>
<reference evidence="8" key="1">
    <citation type="submission" date="2024-06" db="EMBL/GenBank/DDBJ databases">
        <title>Multi-omics analyses provide insights into the biosynthesis of the anticancer antibiotic pleurotin in Hohenbuehelia grisea.</title>
        <authorList>
            <person name="Weaver J.A."/>
            <person name="Alberti F."/>
        </authorList>
    </citation>
    <scope>NUCLEOTIDE SEQUENCE [LARGE SCALE GENOMIC DNA]</scope>
    <source>
        <strain evidence="8">T-177</strain>
    </source>
</reference>
<dbReference type="EMBL" id="JASNQZ010000015">
    <property type="protein sequence ID" value="KAL0946337.1"/>
    <property type="molecule type" value="Genomic_DNA"/>
</dbReference>
<dbReference type="InterPro" id="IPR045863">
    <property type="entry name" value="CorA_TM1_TM2"/>
</dbReference>
<evidence type="ECO:0000256" key="1">
    <source>
        <dbReference type="ARBA" id="ARBA00004141"/>
    </source>
</evidence>
<feature type="transmembrane region" description="Helical" evidence="6">
    <location>
        <begin position="506"/>
        <end position="525"/>
    </location>
</feature>
<dbReference type="InterPro" id="IPR002523">
    <property type="entry name" value="MgTranspt_CorA/ZnTranspt_ZntB"/>
</dbReference>
<evidence type="ECO:0000256" key="3">
    <source>
        <dbReference type="ARBA" id="ARBA00022989"/>
    </source>
</evidence>
<dbReference type="Proteomes" id="UP001556367">
    <property type="component" value="Unassembled WGS sequence"/>
</dbReference>
<keyword evidence="8" id="KW-1185">Reference proteome</keyword>